<dbReference type="SUPFAM" id="SSF117396">
    <property type="entry name" value="TM1631-like"/>
    <property type="match status" value="1"/>
</dbReference>
<dbReference type="InterPro" id="IPR002763">
    <property type="entry name" value="DUF72"/>
</dbReference>
<comment type="caution">
    <text evidence="1">The sequence shown here is derived from an EMBL/GenBank/DDBJ whole genome shotgun (WGS) entry which is preliminary data.</text>
</comment>
<dbReference type="AlphaFoldDB" id="A0AAW9QF93"/>
<organism evidence="1 2">
    <name type="scientific">Pannus brasiliensis CCIBt3594</name>
    <dbReference type="NCBI Taxonomy" id="1427578"/>
    <lineage>
        <taxon>Bacteria</taxon>
        <taxon>Bacillati</taxon>
        <taxon>Cyanobacteriota</taxon>
        <taxon>Cyanophyceae</taxon>
        <taxon>Oscillatoriophycideae</taxon>
        <taxon>Chroococcales</taxon>
        <taxon>Microcystaceae</taxon>
        <taxon>Pannus</taxon>
    </lineage>
</organism>
<dbReference type="Pfam" id="PF01904">
    <property type="entry name" value="DUF72"/>
    <property type="match status" value="1"/>
</dbReference>
<dbReference type="InterPro" id="IPR036520">
    <property type="entry name" value="UPF0759_sf"/>
</dbReference>
<protein>
    <submittedName>
        <fullName evidence="1">DUF72 domain-containing protein</fullName>
    </submittedName>
</protein>
<sequence length="284" mass="32768">MTFYLGCAVWSYKGWVGEFYPPKTQSKDFLSLYSQRFNTVEGNTTFYAVPDAGTVARWKQETPSGFKFVPKLPRTITHSGLLTPHLSDAIAFISRMQGLGDRLGPIFAQLPPSYSPEYLADLVNFLTAIADYDVAIAVEVRHRDWFEDPHRERLNDSLEKLSIGRVLLDTRPIYNCPDDPQLASERRKPELPLQPDLTANFTLIRFISHPEGIYNHAYLREWATRVGRWLQSGTDVYFFVHCPVEEHSPFTARDFYRLLIEKKVKLAPLPWDRLQTPPEQLSLF</sequence>
<evidence type="ECO:0000313" key="2">
    <source>
        <dbReference type="Proteomes" id="UP001328733"/>
    </source>
</evidence>
<name>A0AAW9QF93_9CHRO</name>
<dbReference type="PANTHER" id="PTHR30348">
    <property type="entry name" value="UNCHARACTERIZED PROTEIN YECE"/>
    <property type="match status" value="1"/>
</dbReference>
<accession>A0AAW9QF93</accession>
<evidence type="ECO:0000313" key="1">
    <source>
        <dbReference type="EMBL" id="MEG3435650.1"/>
    </source>
</evidence>
<dbReference type="RefSeq" id="WP_332863098.1">
    <property type="nucleotide sequence ID" value="NZ_JBAFSM010000001.1"/>
</dbReference>
<proteinExistence type="predicted"/>
<reference evidence="1 2" key="1">
    <citation type="submission" date="2024-01" db="EMBL/GenBank/DDBJ databases">
        <title>Genomic insights into the taxonomy and metabolism of the cyanobacterium Pannus brasiliensis CCIBt3594.</title>
        <authorList>
            <person name="Machado M."/>
            <person name="Botero N.B."/>
            <person name="Andreote A.P.D."/>
            <person name="Feitosa A.M.T."/>
            <person name="Popin R."/>
            <person name="Sivonen K."/>
            <person name="Fiore M.F."/>
        </authorList>
    </citation>
    <scope>NUCLEOTIDE SEQUENCE [LARGE SCALE GENOMIC DNA]</scope>
    <source>
        <strain evidence="1 2">CCIBt3594</strain>
    </source>
</reference>
<gene>
    <name evidence="1" type="ORF">V0288_00830</name>
</gene>
<dbReference type="EMBL" id="JBAFSM010000001">
    <property type="protein sequence ID" value="MEG3435650.1"/>
    <property type="molecule type" value="Genomic_DNA"/>
</dbReference>
<keyword evidence="2" id="KW-1185">Reference proteome</keyword>
<dbReference type="Proteomes" id="UP001328733">
    <property type="component" value="Unassembled WGS sequence"/>
</dbReference>
<dbReference type="Gene3D" id="3.20.20.410">
    <property type="entry name" value="Protein of unknown function UPF0759"/>
    <property type="match status" value="1"/>
</dbReference>
<dbReference type="PANTHER" id="PTHR30348:SF9">
    <property type="entry name" value="UPF0759 PROTEIN YECE"/>
    <property type="match status" value="1"/>
</dbReference>